<dbReference type="Gene3D" id="3.90.700.10">
    <property type="entry name" value="Succinate dehydrogenase/fumarate reductase flavoprotein, catalytic domain"/>
    <property type="match status" value="1"/>
</dbReference>
<dbReference type="InterPro" id="IPR027477">
    <property type="entry name" value="Succ_DH/fumarate_Rdtase_cat_sf"/>
</dbReference>
<keyword evidence="7" id="KW-1185">Reference proteome</keyword>
<dbReference type="EMBL" id="CP029822">
    <property type="protein sequence ID" value="AZS51597.1"/>
    <property type="molecule type" value="Genomic_DNA"/>
</dbReference>
<name>A0A3Q9JKA8_9GAMM</name>
<accession>A0A3Q9JKA8</accession>
<dbReference type="Pfam" id="PF00890">
    <property type="entry name" value="FAD_binding_2"/>
    <property type="match status" value="1"/>
</dbReference>
<dbReference type="Gene3D" id="3.50.50.60">
    <property type="entry name" value="FAD/NAD(P)-binding domain"/>
    <property type="match status" value="1"/>
</dbReference>
<organism evidence="6 7">
    <name type="scientific">Entomomonas moraniae</name>
    <dbReference type="NCBI Taxonomy" id="2213226"/>
    <lineage>
        <taxon>Bacteria</taxon>
        <taxon>Pseudomonadati</taxon>
        <taxon>Pseudomonadota</taxon>
        <taxon>Gammaproteobacteria</taxon>
        <taxon>Pseudomonadales</taxon>
        <taxon>Pseudomonadaceae</taxon>
        <taxon>Entomomonas</taxon>
    </lineage>
</organism>
<dbReference type="InterPro" id="IPR003953">
    <property type="entry name" value="FAD-dep_OxRdtase_2_FAD-bd"/>
</dbReference>
<keyword evidence="3" id="KW-0560">Oxidoreductase</keyword>
<sequence length="549" mass="59752">MAGIAYEQALANLRKSDYASPPELTDKQSLLKKYHPDYQEGSTQKLVVGANKGDACPTTLAKLLQSNAPITDADLAGALVINTEVLVVGAGGAGCAAALEVSAAGRKVILATKLRIGDSNTVMAEGGIQAAVGEDDSPQTHYTDTLKAGHLCADKKLVAQLAISAPKTIRWLIEQGMSFDREDTSSLSSKLLRKKPGGATRARILSFKDYTGVEMMRVLREAVELDERIIVWNRCPLVELLSDEDGNCVGGVVYDLSTHRFMLVRASKVILATGGTGRLHLNNFPTSNHYGATADGMVLAYRIGAKLREIDSYQYHPTGVAWPSFRLGGLISEAARSAGAYLVNGEGKRFIDELLPRDIVSSAILRECAEGRGVEREGKVGVFLDVPDLERRNPGILKDRLVSLSHLGKQCDIDLTKEPVMVRPTLHYQNGGVVIDENGMTTVPNLYCVGEMSGGIHGRNRMMGNALQEIITFGRRAGEHAALTANQYPAPKVGLFHLYNWQRELILSNVPTDVYGPILFPEYGNFDFHKEISLRTRTKHSVKSNNDSH</sequence>
<feature type="active site" description="Proton acceptor" evidence="4">
    <location>
        <position position="357"/>
    </location>
</feature>
<dbReference type="RefSeq" id="WP_127164337.1">
    <property type="nucleotide sequence ID" value="NZ_CP029822.1"/>
</dbReference>
<evidence type="ECO:0000256" key="1">
    <source>
        <dbReference type="ARBA" id="ARBA00001974"/>
    </source>
</evidence>
<dbReference type="SUPFAM" id="SSF51905">
    <property type="entry name" value="FAD/NAD(P)-binding domain"/>
    <property type="match status" value="1"/>
</dbReference>
<evidence type="ECO:0000256" key="2">
    <source>
        <dbReference type="ARBA" id="ARBA00022630"/>
    </source>
</evidence>
<evidence type="ECO:0000313" key="6">
    <source>
        <dbReference type="EMBL" id="AZS51597.1"/>
    </source>
</evidence>
<proteinExistence type="predicted"/>
<dbReference type="Proteomes" id="UP000273143">
    <property type="component" value="Chromosome"/>
</dbReference>
<evidence type="ECO:0000313" key="7">
    <source>
        <dbReference type="Proteomes" id="UP000273143"/>
    </source>
</evidence>
<dbReference type="PANTHER" id="PTHR11632">
    <property type="entry name" value="SUCCINATE DEHYDROGENASE 2 FLAVOPROTEIN SUBUNIT"/>
    <property type="match status" value="1"/>
</dbReference>
<evidence type="ECO:0000256" key="3">
    <source>
        <dbReference type="ARBA" id="ARBA00023002"/>
    </source>
</evidence>
<gene>
    <name evidence="6" type="ORF">DM558_12810</name>
</gene>
<dbReference type="AlphaFoldDB" id="A0A3Q9JKA8"/>
<comment type="cofactor">
    <cofactor evidence="1">
        <name>FAD</name>
        <dbReference type="ChEBI" id="CHEBI:57692"/>
    </cofactor>
</comment>
<dbReference type="GO" id="GO:0016491">
    <property type="term" value="F:oxidoreductase activity"/>
    <property type="evidence" value="ECO:0007669"/>
    <property type="project" value="UniProtKB-KW"/>
</dbReference>
<keyword evidence="2" id="KW-0285">Flavoprotein</keyword>
<dbReference type="PRINTS" id="PR00368">
    <property type="entry name" value="FADPNR"/>
</dbReference>
<dbReference type="InterPro" id="IPR036188">
    <property type="entry name" value="FAD/NAD-bd_sf"/>
</dbReference>
<dbReference type="PANTHER" id="PTHR11632:SF51">
    <property type="entry name" value="SUCCINATE DEHYDROGENASE [UBIQUINONE] FLAVOPROTEIN SUBUNIT, MITOCHONDRIAL"/>
    <property type="match status" value="1"/>
</dbReference>
<evidence type="ECO:0000259" key="5">
    <source>
        <dbReference type="Pfam" id="PF00890"/>
    </source>
</evidence>
<evidence type="ECO:0000256" key="4">
    <source>
        <dbReference type="PIRSR" id="PIRSR630664-50"/>
    </source>
</evidence>
<protein>
    <submittedName>
        <fullName evidence="6">FAD-binding protein</fullName>
    </submittedName>
</protein>
<dbReference type="KEGG" id="emo:DM558_12810"/>
<dbReference type="SUPFAM" id="SSF56425">
    <property type="entry name" value="Succinate dehydrogenase/fumarate reductase flavoprotein, catalytic domain"/>
    <property type="match status" value="1"/>
</dbReference>
<reference evidence="7" key="1">
    <citation type="submission" date="2018-06" db="EMBL/GenBank/DDBJ databases">
        <title>Complete genome of Pseudomonas insecticola strain QZS01.</title>
        <authorList>
            <person name="Wang J."/>
            <person name="Su Q."/>
        </authorList>
    </citation>
    <scope>NUCLEOTIDE SEQUENCE [LARGE SCALE GENOMIC DNA]</scope>
    <source>
        <strain evidence="7">QZS01</strain>
    </source>
</reference>
<feature type="domain" description="FAD-dependent oxidoreductase 2 FAD-binding" evidence="5">
    <location>
        <begin position="85"/>
        <end position="467"/>
    </location>
</feature>
<dbReference type="InterPro" id="IPR030664">
    <property type="entry name" value="SdhA/FrdA/AprA"/>
</dbReference>